<dbReference type="EMBL" id="MN740565">
    <property type="protein sequence ID" value="QHU33969.1"/>
    <property type="molecule type" value="Genomic_DNA"/>
</dbReference>
<name>A0A6C0LT85_9ZZZZ</name>
<sequence>MKTCVWIQYLTKMVNVKKKKYIMTLRGVKRQLNTDKVTKISDLGCKHNNATMTFLGEKKQIQVCDISVIDFKYKDKRDVDYHCFWCKHSFETLPIGCPISYSPSKLASTYKSVINQISYTIHEDSYESTAREPCLTKHGKPFYRTDGVFCSFNCCKAYIHDNKTDTLYKNSDMLLVQMYNDIFKTNISNITPAPHWRVLLSYGGVIDIEEFRNSFDVAEYQPNGIALDAYENLHSIGHLFEKRLKF</sequence>
<protein>
    <recommendedName>
        <fullName evidence="2">MYM-type domain-containing protein</fullName>
    </recommendedName>
</protein>
<evidence type="ECO:0008006" key="2">
    <source>
        <dbReference type="Google" id="ProtNLM"/>
    </source>
</evidence>
<proteinExistence type="predicted"/>
<reference evidence="1" key="1">
    <citation type="journal article" date="2020" name="Nature">
        <title>Giant virus diversity and host interactions through global metagenomics.</title>
        <authorList>
            <person name="Schulz F."/>
            <person name="Roux S."/>
            <person name="Paez-Espino D."/>
            <person name="Jungbluth S."/>
            <person name="Walsh D.A."/>
            <person name="Denef V.J."/>
            <person name="McMahon K.D."/>
            <person name="Konstantinidis K.T."/>
            <person name="Eloe-Fadrosh E.A."/>
            <person name="Kyrpides N.C."/>
            <person name="Woyke T."/>
        </authorList>
    </citation>
    <scope>NUCLEOTIDE SEQUENCE</scope>
    <source>
        <strain evidence="1">GVMAG-S-1016704-142</strain>
    </source>
</reference>
<accession>A0A6C0LT85</accession>
<evidence type="ECO:0000313" key="1">
    <source>
        <dbReference type="EMBL" id="QHU33969.1"/>
    </source>
</evidence>
<organism evidence="1">
    <name type="scientific">viral metagenome</name>
    <dbReference type="NCBI Taxonomy" id="1070528"/>
    <lineage>
        <taxon>unclassified sequences</taxon>
        <taxon>metagenomes</taxon>
        <taxon>organismal metagenomes</taxon>
    </lineage>
</organism>
<dbReference type="AlphaFoldDB" id="A0A6C0LT85"/>